<accession>A0AAV5MMB1</accession>
<reference evidence="1 2" key="1">
    <citation type="journal article" date="2021" name="Commun. Biol.">
        <title>The genome of Shorea leprosula (Dipterocarpaceae) highlights the ecological relevance of drought in aseasonal tropical rainforests.</title>
        <authorList>
            <person name="Ng K.K.S."/>
            <person name="Kobayashi M.J."/>
            <person name="Fawcett J.A."/>
            <person name="Hatakeyama M."/>
            <person name="Paape T."/>
            <person name="Ng C.H."/>
            <person name="Ang C.C."/>
            <person name="Tnah L.H."/>
            <person name="Lee C.T."/>
            <person name="Nishiyama T."/>
            <person name="Sese J."/>
            <person name="O'Brien M.J."/>
            <person name="Copetti D."/>
            <person name="Mohd Noor M.I."/>
            <person name="Ong R.C."/>
            <person name="Putra M."/>
            <person name="Sireger I.Z."/>
            <person name="Indrioko S."/>
            <person name="Kosugi Y."/>
            <person name="Izuno A."/>
            <person name="Isagi Y."/>
            <person name="Lee S.L."/>
            <person name="Shimizu K.K."/>
        </authorList>
    </citation>
    <scope>NUCLEOTIDE SEQUENCE [LARGE SCALE GENOMIC DNA]</scope>
    <source>
        <strain evidence="1">214</strain>
    </source>
</reference>
<dbReference type="AlphaFoldDB" id="A0AAV5MMB1"/>
<protein>
    <submittedName>
        <fullName evidence="1">Uncharacterized protein</fullName>
    </submittedName>
</protein>
<gene>
    <name evidence="1" type="ORF">SLEP1_g57653</name>
</gene>
<comment type="caution">
    <text evidence="1">The sequence shown here is derived from an EMBL/GenBank/DDBJ whole genome shotgun (WGS) entry which is preliminary data.</text>
</comment>
<organism evidence="1 2">
    <name type="scientific">Rubroshorea leprosula</name>
    <dbReference type="NCBI Taxonomy" id="152421"/>
    <lineage>
        <taxon>Eukaryota</taxon>
        <taxon>Viridiplantae</taxon>
        <taxon>Streptophyta</taxon>
        <taxon>Embryophyta</taxon>
        <taxon>Tracheophyta</taxon>
        <taxon>Spermatophyta</taxon>
        <taxon>Magnoliopsida</taxon>
        <taxon>eudicotyledons</taxon>
        <taxon>Gunneridae</taxon>
        <taxon>Pentapetalae</taxon>
        <taxon>rosids</taxon>
        <taxon>malvids</taxon>
        <taxon>Malvales</taxon>
        <taxon>Dipterocarpaceae</taxon>
        <taxon>Rubroshorea</taxon>
    </lineage>
</organism>
<keyword evidence="2" id="KW-1185">Reference proteome</keyword>
<proteinExistence type="predicted"/>
<evidence type="ECO:0000313" key="2">
    <source>
        <dbReference type="Proteomes" id="UP001054252"/>
    </source>
</evidence>
<sequence>MEFSLSSIQTLVKDIEEEMFLNIDPYSFVSPSAYDTAWLAMVRDPQEPGQPMFRGCLDWVLGRV</sequence>
<dbReference type="EMBL" id="BPVZ01000418">
    <property type="protein sequence ID" value="GKV50975.1"/>
    <property type="molecule type" value="Genomic_DNA"/>
</dbReference>
<dbReference type="Proteomes" id="UP001054252">
    <property type="component" value="Unassembled WGS sequence"/>
</dbReference>
<evidence type="ECO:0000313" key="1">
    <source>
        <dbReference type="EMBL" id="GKV50975.1"/>
    </source>
</evidence>
<name>A0AAV5MMB1_9ROSI</name>
<dbReference type="Gene3D" id="1.50.10.160">
    <property type="match status" value="1"/>
</dbReference>